<dbReference type="PROSITE" id="PS50950">
    <property type="entry name" value="ZF_THAP"/>
    <property type="match status" value="1"/>
</dbReference>
<evidence type="ECO:0000256" key="2">
    <source>
        <dbReference type="ARBA" id="ARBA00022723"/>
    </source>
</evidence>
<name>A0A6P8F911_CLUHA</name>
<dbReference type="Pfam" id="PF05485">
    <property type="entry name" value="THAP"/>
    <property type="match status" value="1"/>
</dbReference>
<feature type="compositionally biased region" description="Basic and acidic residues" evidence="8">
    <location>
        <begin position="105"/>
        <end position="123"/>
    </location>
</feature>
<evidence type="ECO:0000256" key="8">
    <source>
        <dbReference type="SAM" id="MobiDB-lite"/>
    </source>
</evidence>
<dbReference type="Proteomes" id="UP000515152">
    <property type="component" value="Chromosome 3"/>
</dbReference>
<keyword evidence="7" id="KW-0175">Coiled coil</keyword>
<dbReference type="OrthoDB" id="6369483at2759"/>
<evidence type="ECO:0000259" key="9">
    <source>
        <dbReference type="PROSITE" id="PS50950"/>
    </source>
</evidence>
<dbReference type="SMART" id="SM00980">
    <property type="entry name" value="THAP"/>
    <property type="match status" value="1"/>
</dbReference>
<dbReference type="InterPro" id="IPR027806">
    <property type="entry name" value="HARBI1_dom"/>
</dbReference>
<keyword evidence="3 6" id="KW-0863">Zinc-finger</keyword>
<dbReference type="InterPro" id="IPR006612">
    <property type="entry name" value="THAP_Znf"/>
</dbReference>
<evidence type="ECO:0000256" key="7">
    <source>
        <dbReference type="SAM" id="Coils"/>
    </source>
</evidence>
<dbReference type="KEGG" id="char:116219982"/>
<proteinExistence type="predicted"/>
<keyword evidence="2" id="KW-0479">Metal-binding</keyword>
<accession>A0A6P8F911</accession>
<feature type="domain" description="THAP-type" evidence="9">
    <location>
        <begin position="1"/>
        <end position="81"/>
    </location>
</feature>
<dbReference type="RefSeq" id="XP_031420456.1">
    <property type="nucleotide sequence ID" value="XM_031564596.2"/>
</dbReference>
<keyword evidence="4" id="KW-0862">Zinc</keyword>
<evidence type="ECO:0000256" key="4">
    <source>
        <dbReference type="ARBA" id="ARBA00022833"/>
    </source>
</evidence>
<feature type="region of interest" description="Disordered" evidence="8">
    <location>
        <begin position="92"/>
        <end position="149"/>
    </location>
</feature>
<protein>
    <submittedName>
        <fullName evidence="11">Uncharacterized protein LOC116219982 isoform X1</fullName>
    </submittedName>
</protein>
<dbReference type="Pfam" id="PF13613">
    <property type="entry name" value="HTH_Tnp_4"/>
    <property type="match status" value="1"/>
</dbReference>
<dbReference type="AlphaFoldDB" id="A0A6P8F911"/>
<keyword evidence="5 6" id="KW-0238">DNA-binding</keyword>
<dbReference type="SUPFAM" id="SSF57716">
    <property type="entry name" value="Glucocorticoid receptor-like (DNA-binding domain)"/>
    <property type="match status" value="1"/>
</dbReference>
<evidence type="ECO:0000313" key="10">
    <source>
        <dbReference type="Proteomes" id="UP000515152"/>
    </source>
</evidence>
<evidence type="ECO:0000256" key="1">
    <source>
        <dbReference type="ARBA" id="ARBA00001968"/>
    </source>
</evidence>
<comment type="cofactor">
    <cofactor evidence="1">
        <name>a divalent metal cation</name>
        <dbReference type="ChEBI" id="CHEBI:60240"/>
    </cofactor>
</comment>
<evidence type="ECO:0000256" key="6">
    <source>
        <dbReference type="PROSITE-ProRule" id="PRU00309"/>
    </source>
</evidence>
<organism evidence="10 11">
    <name type="scientific">Clupea harengus</name>
    <name type="common">Atlantic herring</name>
    <dbReference type="NCBI Taxonomy" id="7950"/>
    <lineage>
        <taxon>Eukaryota</taxon>
        <taxon>Metazoa</taxon>
        <taxon>Chordata</taxon>
        <taxon>Craniata</taxon>
        <taxon>Vertebrata</taxon>
        <taxon>Euteleostomi</taxon>
        <taxon>Actinopterygii</taxon>
        <taxon>Neopterygii</taxon>
        <taxon>Teleostei</taxon>
        <taxon>Clupei</taxon>
        <taxon>Clupeiformes</taxon>
        <taxon>Clupeoidei</taxon>
        <taxon>Clupeidae</taxon>
        <taxon>Clupea</taxon>
    </lineage>
</organism>
<dbReference type="GO" id="GO:0003677">
    <property type="term" value="F:DNA binding"/>
    <property type="evidence" value="ECO:0007669"/>
    <property type="project" value="UniProtKB-UniRule"/>
</dbReference>
<dbReference type="GeneID" id="116219982"/>
<dbReference type="GO" id="GO:0008270">
    <property type="term" value="F:zinc ion binding"/>
    <property type="evidence" value="ECO:0007669"/>
    <property type="project" value="UniProtKB-KW"/>
</dbReference>
<evidence type="ECO:0000313" key="11">
    <source>
        <dbReference type="RefSeq" id="XP_031420456.1"/>
    </source>
</evidence>
<feature type="coiled-coil region" evidence="7">
    <location>
        <begin position="159"/>
        <end position="200"/>
    </location>
</feature>
<evidence type="ECO:0000256" key="3">
    <source>
        <dbReference type="ARBA" id="ARBA00022771"/>
    </source>
</evidence>
<dbReference type="PANTHER" id="PTHR23080">
    <property type="entry name" value="THAP DOMAIN PROTEIN"/>
    <property type="match status" value="1"/>
</dbReference>
<dbReference type="Pfam" id="PF13359">
    <property type="entry name" value="DDE_Tnp_4"/>
    <property type="match status" value="1"/>
</dbReference>
<dbReference type="InterPro" id="IPR027805">
    <property type="entry name" value="Transposase_HTH_dom"/>
</dbReference>
<keyword evidence="10" id="KW-1185">Reference proteome</keyword>
<evidence type="ECO:0000256" key="5">
    <source>
        <dbReference type="ARBA" id="ARBA00023125"/>
    </source>
</evidence>
<reference evidence="11" key="1">
    <citation type="submission" date="2025-08" db="UniProtKB">
        <authorList>
            <consortium name="RefSeq"/>
        </authorList>
    </citation>
    <scope>IDENTIFICATION</scope>
</reference>
<gene>
    <name evidence="11" type="primary">LOC116219982</name>
</gene>
<sequence>MSCCAVGCQNRKSVNKDLKFYRIPSANNSFNANRRRRWLQAIRRADWNEDHIKNARLCSSHFISGEVSMDFNSPDFVPSVFSFSTQGEIDNGDTKLERFKRKRKREETTHRPPDDVQRSKEASDEVASESSGACLSSDDSRMEPGADPCTEATVPKVLHDDLKHKYSQLSAECVNLRLEIDKLKSENEELKATLTNTQFSFSSIKSKAVQVLFFTGLTSVLFEWLIHKLKDSVEVVRGSMNLKDHLLIILMKLRLGLCNKDIAFRFNVTESDISNILRSWLPVMSATLKPLIKWPSKHAVLKNMPKCFKPKYKRCRCIIDCTEIFINRPTNLTSRAQTYSTYKSHNTVKYLVGMSPSGAISFLSAGWGGRVSDKQITAESGFYDLLEHNDEILADRGFTIRDELATRGATLRIPHFTKGKKQLSAQEVDISRRLSNVRIHIERIIGRWKNFKILTTVIPLTQVDLLDDIVIVCGALTNLCKCIVPRH</sequence>